<evidence type="ECO:0000313" key="4">
    <source>
        <dbReference type="Proteomes" id="UP000495940"/>
    </source>
</evidence>
<proteinExistence type="predicted"/>
<sequence length="346" mass="37213">MATGLPVGQKIDQDPTVCKGAPLGAQSAIAAASIVISTTRPVSPRSPRRRLEPQFGDRIRLCVLTEEITPEVVDEVLELTGSAERRRRLLPARAVVYCVLALCLFSSSDSAGPPGYRVVLRPDRETAAPAGRDRPAPAHQFGPHQSRQRLRDKPFQALFERRCDAQATPTTPGAFAFGLRLVAWDGTAVIQGLQRSGRRHANGTGQAVIGGEPVRDGTTGLLLLIAHPIRDKWEDRSLVHRDAQQDRVGDPFRIAVAPGRPAGSHRGPGTDKHSESRAHASGTRAHHGIRPVGHDQQYAHALGCCGPGPRREWSCASLAGRCAATRVADMAGGRDGRCHGRCQSRC</sequence>
<evidence type="ECO:0000259" key="2">
    <source>
        <dbReference type="Pfam" id="PF13006"/>
    </source>
</evidence>
<dbReference type="KEGG" id="shaw:CEB94_00150"/>
<dbReference type="EMBL" id="CP021978">
    <property type="protein sequence ID" value="QCD53526.1"/>
    <property type="molecule type" value="Genomic_DNA"/>
</dbReference>
<dbReference type="Proteomes" id="UP000495940">
    <property type="component" value="Chromosome"/>
</dbReference>
<reference evidence="3 4" key="1">
    <citation type="submission" date="2017-06" db="EMBL/GenBank/DDBJ databases">
        <title>Complete Genome Sequence of Streptomyces hawaiiensis NRRL 15010 and insights into acyldepsipeptides biosynthesis.</title>
        <authorList>
            <person name="Mariita R.M."/>
            <person name="Sello J.K."/>
        </authorList>
    </citation>
    <scope>NUCLEOTIDE SEQUENCE [LARGE SCALE GENOMIC DNA]</scope>
    <source>
        <strain evidence="3 4">ATCC 12236</strain>
    </source>
</reference>
<evidence type="ECO:0000256" key="1">
    <source>
        <dbReference type="SAM" id="MobiDB-lite"/>
    </source>
</evidence>
<dbReference type="InterPro" id="IPR024473">
    <property type="entry name" value="Transposases_IS4_N"/>
</dbReference>
<dbReference type="Pfam" id="PF13006">
    <property type="entry name" value="Nterm_IS4"/>
    <property type="match status" value="1"/>
</dbReference>
<organism evidence="3 4">
    <name type="scientific">Streptomyces hawaiiensis</name>
    <dbReference type="NCBI Taxonomy" id="67305"/>
    <lineage>
        <taxon>Bacteria</taxon>
        <taxon>Bacillati</taxon>
        <taxon>Actinomycetota</taxon>
        <taxon>Actinomycetes</taxon>
        <taxon>Kitasatosporales</taxon>
        <taxon>Streptomycetaceae</taxon>
        <taxon>Streptomyces</taxon>
    </lineage>
</organism>
<keyword evidence="4" id="KW-1185">Reference proteome</keyword>
<dbReference type="AlphaFoldDB" id="A0A6G5R6Y8"/>
<name>A0A6G5R6Y8_9ACTN</name>
<feature type="region of interest" description="Disordered" evidence="1">
    <location>
        <begin position="242"/>
        <end position="290"/>
    </location>
</feature>
<accession>A0A6G5R6Y8</accession>
<dbReference type="RefSeq" id="WP_425472409.1">
    <property type="nucleotide sequence ID" value="NZ_CP021978.1"/>
</dbReference>
<evidence type="ECO:0000313" key="3">
    <source>
        <dbReference type="EMBL" id="QCD53526.1"/>
    </source>
</evidence>
<protein>
    <recommendedName>
        <fullName evidence="2">Transposase IS4 N-terminal domain-containing protein</fullName>
    </recommendedName>
</protein>
<feature type="compositionally biased region" description="Basic and acidic residues" evidence="1">
    <location>
        <begin position="268"/>
        <end position="278"/>
    </location>
</feature>
<gene>
    <name evidence="3" type="ORF">CEB94_00150</name>
</gene>
<feature type="domain" description="Transposase IS4 N-terminal" evidence="2">
    <location>
        <begin position="59"/>
        <end position="160"/>
    </location>
</feature>
<feature type="region of interest" description="Disordered" evidence="1">
    <location>
        <begin position="127"/>
        <end position="150"/>
    </location>
</feature>
<feature type="compositionally biased region" description="Basic and acidic residues" evidence="1">
    <location>
        <begin position="127"/>
        <end position="136"/>
    </location>
</feature>